<proteinExistence type="predicted"/>
<evidence type="ECO:0000313" key="1">
    <source>
        <dbReference type="EMBL" id="CAF4669128.1"/>
    </source>
</evidence>
<sequence>MPEYREVTFHENTAELINQKGERKLAKRKSLDGLW</sequence>
<reference evidence="1" key="1">
    <citation type="submission" date="2021-02" db="EMBL/GenBank/DDBJ databases">
        <authorList>
            <person name="Nowell W R."/>
        </authorList>
    </citation>
    <scope>NUCLEOTIDE SEQUENCE</scope>
</reference>
<accession>A0A8S2ZWS0</accession>
<organism evidence="1 2">
    <name type="scientific">Rotaria magnacalcarata</name>
    <dbReference type="NCBI Taxonomy" id="392030"/>
    <lineage>
        <taxon>Eukaryota</taxon>
        <taxon>Metazoa</taxon>
        <taxon>Spiralia</taxon>
        <taxon>Gnathifera</taxon>
        <taxon>Rotifera</taxon>
        <taxon>Eurotatoria</taxon>
        <taxon>Bdelloidea</taxon>
        <taxon>Philodinida</taxon>
        <taxon>Philodinidae</taxon>
        <taxon>Rotaria</taxon>
    </lineage>
</organism>
<comment type="caution">
    <text evidence="1">The sequence shown here is derived from an EMBL/GenBank/DDBJ whole genome shotgun (WGS) entry which is preliminary data.</text>
</comment>
<name>A0A8S2ZWS0_9BILA</name>
<dbReference type="EMBL" id="CAJOBI010119060">
    <property type="protein sequence ID" value="CAF4669128.1"/>
    <property type="molecule type" value="Genomic_DNA"/>
</dbReference>
<feature type="non-terminal residue" evidence="1">
    <location>
        <position position="1"/>
    </location>
</feature>
<protein>
    <submittedName>
        <fullName evidence="1">Uncharacterized protein</fullName>
    </submittedName>
</protein>
<evidence type="ECO:0000313" key="2">
    <source>
        <dbReference type="Proteomes" id="UP000676336"/>
    </source>
</evidence>
<dbReference type="Proteomes" id="UP000676336">
    <property type="component" value="Unassembled WGS sequence"/>
</dbReference>
<gene>
    <name evidence="1" type="ORF">SMN809_LOCUS41813</name>
</gene>
<dbReference type="AlphaFoldDB" id="A0A8S2ZWS0"/>